<evidence type="ECO:0000259" key="1">
    <source>
        <dbReference type="Pfam" id="PF12770"/>
    </source>
</evidence>
<dbReference type="OrthoDB" id="3206999at2"/>
<dbReference type="EMBL" id="CP005080">
    <property type="protein sequence ID" value="AGK80830.1"/>
    <property type="molecule type" value="Genomic_DNA"/>
</dbReference>
<dbReference type="PATRIC" id="fig|1303692.3.peg.5981"/>
<dbReference type="SUPFAM" id="SSF48208">
    <property type="entry name" value="Six-hairpin glycosidases"/>
    <property type="match status" value="1"/>
</dbReference>
<feature type="domain" description="CHAT" evidence="1">
    <location>
        <begin position="738"/>
        <end position="994"/>
    </location>
</feature>
<organism evidence="2 3">
    <name type="scientific">Streptomyces microflavus DSM 40593</name>
    <dbReference type="NCBI Taxonomy" id="1303692"/>
    <lineage>
        <taxon>Bacteria</taxon>
        <taxon>Bacillati</taxon>
        <taxon>Actinomycetota</taxon>
        <taxon>Actinomycetes</taxon>
        <taxon>Kitasatosporales</taxon>
        <taxon>Streptomycetaceae</taxon>
        <taxon>Streptomyces</taxon>
    </lineage>
</organism>
<evidence type="ECO:0000313" key="2">
    <source>
        <dbReference type="EMBL" id="AGK80830.1"/>
    </source>
</evidence>
<dbReference type="InterPro" id="IPR008928">
    <property type="entry name" value="6-hairpin_glycosidase_sf"/>
</dbReference>
<proteinExistence type="predicted"/>
<dbReference type="RefSeq" id="WP_015612129.1">
    <property type="nucleotide sequence ID" value="NC_021177.1"/>
</dbReference>
<name>N0CYI3_STRMI</name>
<dbReference type="InterPro" id="IPR024983">
    <property type="entry name" value="CHAT_dom"/>
</dbReference>
<protein>
    <submittedName>
        <fullName evidence="2">CHAT domain containing protein</fullName>
    </submittedName>
</protein>
<dbReference type="HOGENOM" id="CLU_001305_0_1_11"/>
<dbReference type="AlphaFoldDB" id="N0CYI3"/>
<dbReference type="GO" id="GO:0005975">
    <property type="term" value="P:carbohydrate metabolic process"/>
    <property type="evidence" value="ECO:0007669"/>
    <property type="project" value="InterPro"/>
</dbReference>
<accession>N0CYI3</accession>
<dbReference type="KEGG" id="sfi:SFUL_5947"/>
<dbReference type="Pfam" id="PF12770">
    <property type="entry name" value="CHAT"/>
    <property type="match status" value="1"/>
</dbReference>
<gene>
    <name evidence="2" type="ORF">SFUL_5947</name>
</gene>
<sequence>MDPYASALTHWDEFDRTGDTARLVLAVELLRTAYGDAGTDEDRYRRGHDLGRALERLFAQTYDLAPLRESIDLLRGGLRAGSTGDGRAYSLARSLQNYAVMTDDLVALDESIALMREVSACPEVAQDQRAQVLSALSTALQDRYELATDTDALAESVTVGRASLVLTPEDHPRRGPHLAHLGLALRMTYESTGDPVALAEAVEVGRAAVHAIDDDVPSKDIEVGTLSLALRVVYEAYGDPAALDESIYLLRGALARLPETHGRQAPHHSNLSLALWTRYERTGDLAVLEKAVEAARTAVARTDPTSSDHRLYSNNLGLALLALHEREPLSNALDESIGHFRAILDGTDESRTFFHQAASNLAMALRERSLRRGVAADLRDAMAAGELADRAAAETHVDRQRHLSLLGTLHQDGYHRDAVPAGLDRAVALFRAALDVTPPDHADHALFQLNLGTALVERWRAGPAADDGGLAAARAVLHEAAGASTAPPRIRVAAARTAGDASAEAQDWPGAVRSYAIAVAQLPRVAPGHLDLADRGRELGRFLGLASDAAAAAFQCDDPEAALQLLEDGRGLLLGGILDDVPLLAALRRREPELADAFVWTRHRLDRTGPQPVGTPRPHDLETDDRHAAGTAWDRLIARIRAVPGFEDFLRPTPVAELIDATGATDAAPVIVLNTSRLRCDAVVIRAGAVVHVPLPLLEHRAVREQAAALRRAVVAVTDRPEGAGTAAERRFGETFDAVCRWLFRAVVAPVLAVSGPVDRVHWLPTGPLTSLPLHAAGEHDPGDFLERAVSSYTATLRGLLSPAPAEGTRLERVLIVSGEDDLPAAEREADFLEGILGTAHQVVRPETATVRAVTDALPDCSTAHIALHGYSDPGNPLSGCLELVDGDLDVPTIARLRLTALRLAYLSACETATPDDDWADEPVHLAAAFRAAGCQHVIATLWPAEDSGAAKVAADFYADGIPGDPAAAINRAQRRRRAAAPAAPLSWGPFEHWGVRG</sequence>
<evidence type="ECO:0000313" key="3">
    <source>
        <dbReference type="Proteomes" id="UP000013304"/>
    </source>
</evidence>
<reference evidence="2 3" key="1">
    <citation type="submission" date="2013-04" db="EMBL/GenBank/DDBJ databases">
        <title>Complete genome sequence of Streptomyces fulvissimus.</title>
        <authorList>
            <person name="Myronovskyi M."/>
            <person name="Tokovenko B."/>
            <person name="Manderscheid N."/>
            <person name="Petzke L."/>
            <person name="Luzhetskyy A."/>
        </authorList>
    </citation>
    <scope>NUCLEOTIDE SEQUENCE [LARGE SCALE GENOMIC DNA]</scope>
    <source>
        <strain evidence="2 3">DSM 40593</strain>
    </source>
</reference>
<dbReference type="Proteomes" id="UP000013304">
    <property type="component" value="Chromosome"/>
</dbReference>
<dbReference type="eggNOG" id="COG4995">
    <property type="taxonomic scope" value="Bacteria"/>
</dbReference>